<dbReference type="SUPFAM" id="SSF81383">
    <property type="entry name" value="F-box domain"/>
    <property type="match status" value="1"/>
</dbReference>
<dbReference type="GO" id="GO:0031146">
    <property type="term" value="P:SCF-dependent proteasomal ubiquitin-dependent protein catabolic process"/>
    <property type="evidence" value="ECO:0007669"/>
    <property type="project" value="TreeGrafter"/>
</dbReference>
<proteinExistence type="predicted"/>
<dbReference type="Proteomes" id="UP000827549">
    <property type="component" value="Chromosome 3"/>
</dbReference>
<sequence>MAEEDESSKRIVSDVRTAADLGPDVLLVIGGLLDPEALVSANQVCRAWRTTLSTSSIPWREACTRAHIDEWASGLGPRERGNVVPWTPLTLVLRHVRTERAWALGEARISSRVLDFTVERWDQLHIDARTGLALMRPAPDDEGIDDNALVDTRTWTAAHIIPAGQYSGDDAIYDGVFVRRNQVGVTASNIERSPWSVELVQVCTVPKATDTAVMAFGTGHRAAAGIVELITIEGRVSLRVRAPPDWTPHMVETDTDFISGDDLIPAFTETMLALVQSDGTALWPRRGADVGGRAPVFPFWSTRGVGLAYRVKVASSQSAGLGRAAFTHAKPLLASDSAFDGVVDVETSELEPIVELPPPCFSGTDMLQVAQGLRGDTLLVVRDYASAFDDVVRSGSVRTDQQAELRGRVIALRFDGMIYAIKAYGPRFAIAVGTDVVVLDWRRLPAMPAAGGTLPPPDLCLLVLSGAFPSQNDDSMRLSYHKLAIDERAVYVFNAASRSMTVHAFGE</sequence>
<reference evidence="1" key="1">
    <citation type="submission" date="2023-10" db="EMBL/GenBank/DDBJ databases">
        <authorList>
            <person name="Noh H."/>
        </authorList>
    </citation>
    <scope>NUCLEOTIDE SEQUENCE</scope>
    <source>
        <strain evidence="1">DUCC4014</strain>
    </source>
</reference>
<gene>
    <name evidence="1" type="ORF">LOC62_03G005162</name>
</gene>
<dbReference type="GO" id="GO:0019005">
    <property type="term" value="C:SCF ubiquitin ligase complex"/>
    <property type="evidence" value="ECO:0007669"/>
    <property type="project" value="TreeGrafter"/>
</dbReference>
<dbReference type="PANTHER" id="PTHR12874:SF9">
    <property type="entry name" value="F-BOX ONLY PROTEIN 48"/>
    <property type="match status" value="1"/>
</dbReference>
<evidence type="ECO:0000313" key="1">
    <source>
        <dbReference type="EMBL" id="WOO81639.1"/>
    </source>
</evidence>
<name>A0AAF0YD27_9TREE</name>
<dbReference type="GO" id="GO:0005737">
    <property type="term" value="C:cytoplasm"/>
    <property type="evidence" value="ECO:0007669"/>
    <property type="project" value="TreeGrafter"/>
</dbReference>
<dbReference type="AlphaFoldDB" id="A0AAF0YD27"/>
<organism evidence="1 2">
    <name type="scientific">Vanrija pseudolonga</name>
    <dbReference type="NCBI Taxonomy" id="143232"/>
    <lineage>
        <taxon>Eukaryota</taxon>
        <taxon>Fungi</taxon>
        <taxon>Dikarya</taxon>
        <taxon>Basidiomycota</taxon>
        <taxon>Agaricomycotina</taxon>
        <taxon>Tremellomycetes</taxon>
        <taxon>Trichosporonales</taxon>
        <taxon>Trichosporonaceae</taxon>
        <taxon>Vanrija</taxon>
    </lineage>
</organism>
<evidence type="ECO:0000313" key="2">
    <source>
        <dbReference type="Proteomes" id="UP000827549"/>
    </source>
</evidence>
<dbReference type="PANTHER" id="PTHR12874">
    <property type="entry name" value="F-BOX ONLY PROTEIN 48-RELATED"/>
    <property type="match status" value="1"/>
</dbReference>
<accession>A0AAF0YD27</accession>
<keyword evidence="2" id="KW-1185">Reference proteome</keyword>
<dbReference type="InterPro" id="IPR036047">
    <property type="entry name" value="F-box-like_dom_sf"/>
</dbReference>
<dbReference type="GeneID" id="87808392"/>
<dbReference type="Gene3D" id="1.20.1280.50">
    <property type="match status" value="1"/>
</dbReference>
<dbReference type="EMBL" id="CP086716">
    <property type="protein sequence ID" value="WOO81639.1"/>
    <property type="molecule type" value="Genomic_DNA"/>
</dbReference>
<dbReference type="RefSeq" id="XP_062627671.1">
    <property type="nucleotide sequence ID" value="XM_062771687.1"/>
</dbReference>
<evidence type="ECO:0008006" key="3">
    <source>
        <dbReference type="Google" id="ProtNLM"/>
    </source>
</evidence>
<protein>
    <recommendedName>
        <fullName evidence="3">F-box domain-containing protein</fullName>
    </recommendedName>
</protein>